<feature type="transmembrane region" description="Helical" evidence="2">
    <location>
        <begin position="229"/>
        <end position="247"/>
    </location>
</feature>
<feature type="region of interest" description="Disordered" evidence="1">
    <location>
        <begin position="1"/>
        <end position="27"/>
    </location>
</feature>
<proteinExistence type="predicted"/>
<evidence type="ECO:0000256" key="2">
    <source>
        <dbReference type="SAM" id="Phobius"/>
    </source>
</evidence>
<keyword evidence="2" id="KW-0812">Transmembrane</keyword>
<evidence type="ECO:0000313" key="3">
    <source>
        <dbReference type="EMBL" id="GLK71788.1"/>
    </source>
</evidence>
<feature type="transmembrane region" description="Helical" evidence="2">
    <location>
        <begin position="101"/>
        <end position="122"/>
    </location>
</feature>
<dbReference type="EMBL" id="BSFJ01000005">
    <property type="protein sequence ID" value="GLK71788.1"/>
    <property type="molecule type" value="Genomic_DNA"/>
</dbReference>
<evidence type="ECO:0000256" key="1">
    <source>
        <dbReference type="SAM" id="MobiDB-lite"/>
    </source>
</evidence>
<protein>
    <submittedName>
        <fullName evidence="3">Branched-chain amino acid permease</fullName>
    </submittedName>
</protein>
<dbReference type="Proteomes" id="UP001143370">
    <property type="component" value="Unassembled WGS sequence"/>
</dbReference>
<feature type="transmembrane region" description="Helical" evidence="2">
    <location>
        <begin position="52"/>
        <end position="71"/>
    </location>
</feature>
<dbReference type="InterPro" id="IPR011606">
    <property type="entry name" value="Brnchd-chn_aa_trnsp_permease"/>
</dbReference>
<feature type="transmembrane region" description="Helical" evidence="2">
    <location>
        <begin position="142"/>
        <end position="164"/>
    </location>
</feature>
<accession>A0A9W6MZ53</accession>
<keyword evidence="2" id="KW-1133">Transmembrane helix</keyword>
<reference evidence="3" key="2">
    <citation type="submission" date="2023-01" db="EMBL/GenBank/DDBJ databases">
        <authorList>
            <person name="Sun Q."/>
            <person name="Evtushenko L."/>
        </authorList>
    </citation>
    <scope>NUCLEOTIDE SEQUENCE</scope>
    <source>
        <strain evidence="3">VKM B-2484</strain>
    </source>
</reference>
<comment type="caution">
    <text evidence="3">The sequence shown here is derived from an EMBL/GenBank/DDBJ whole genome shotgun (WGS) entry which is preliminary data.</text>
</comment>
<organism evidence="3 4">
    <name type="scientific">Ancylobacter dichloromethanicus</name>
    <dbReference type="NCBI Taxonomy" id="518825"/>
    <lineage>
        <taxon>Bacteria</taxon>
        <taxon>Pseudomonadati</taxon>
        <taxon>Pseudomonadota</taxon>
        <taxon>Alphaproteobacteria</taxon>
        <taxon>Hyphomicrobiales</taxon>
        <taxon>Xanthobacteraceae</taxon>
        <taxon>Ancylobacter</taxon>
    </lineage>
</organism>
<feature type="transmembrane region" description="Helical" evidence="2">
    <location>
        <begin position="176"/>
        <end position="197"/>
    </location>
</feature>
<sequence>MRRRGAVSLDGVGPGPQNADASSHMNVSPDPSLQALGACAPSRPAHWFARGMVGAVSTPGLVLVATFVGFGGLLHDLGFPIFAGLLSTLLVWALPAQVILVGGLAAGASLPALAVAVCLSGVRLLPMVVSLMPLMRGPRPRLLSELVCAHFVAVTMWVEGLRLLPGVAPEGRPAYATGLGFGLTVLSMTGTAIGFYLTGALPGPLAVALLLLTPISFAILLVRNARRPVDWLAIVLGAAISPLVANSPGGLDLFWAGVGGGTLAFFLARILPGRQA</sequence>
<keyword evidence="2" id="KW-0472">Membrane</keyword>
<feature type="transmembrane region" description="Helical" evidence="2">
    <location>
        <begin position="77"/>
        <end position="94"/>
    </location>
</feature>
<dbReference type="AlphaFoldDB" id="A0A9W6MZ53"/>
<keyword evidence="4" id="KW-1185">Reference proteome</keyword>
<name>A0A9W6MZ53_9HYPH</name>
<gene>
    <name evidence="3" type="ORF">GCM10017643_19030</name>
</gene>
<feature type="transmembrane region" description="Helical" evidence="2">
    <location>
        <begin position="253"/>
        <end position="271"/>
    </location>
</feature>
<reference evidence="3" key="1">
    <citation type="journal article" date="2014" name="Int. J. Syst. Evol. Microbiol.">
        <title>Complete genome sequence of Corynebacterium casei LMG S-19264T (=DSM 44701T), isolated from a smear-ripened cheese.</title>
        <authorList>
            <consortium name="US DOE Joint Genome Institute (JGI-PGF)"/>
            <person name="Walter F."/>
            <person name="Albersmeier A."/>
            <person name="Kalinowski J."/>
            <person name="Ruckert C."/>
        </authorList>
    </citation>
    <scope>NUCLEOTIDE SEQUENCE</scope>
    <source>
        <strain evidence="3">VKM B-2484</strain>
    </source>
</reference>
<dbReference type="Pfam" id="PF03591">
    <property type="entry name" value="AzlC"/>
    <property type="match status" value="1"/>
</dbReference>
<feature type="transmembrane region" description="Helical" evidence="2">
    <location>
        <begin position="203"/>
        <end position="222"/>
    </location>
</feature>
<evidence type="ECO:0000313" key="4">
    <source>
        <dbReference type="Proteomes" id="UP001143370"/>
    </source>
</evidence>